<organism evidence="1 2">
    <name type="scientific">Lingula anatina</name>
    <name type="common">Brachiopod</name>
    <name type="synonym">Lingula unguis</name>
    <dbReference type="NCBI Taxonomy" id="7574"/>
    <lineage>
        <taxon>Eukaryota</taxon>
        <taxon>Metazoa</taxon>
        <taxon>Spiralia</taxon>
        <taxon>Lophotrochozoa</taxon>
        <taxon>Brachiopoda</taxon>
        <taxon>Linguliformea</taxon>
        <taxon>Lingulata</taxon>
        <taxon>Lingulida</taxon>
        <taxon>Linguloidea</taxon>
        <taxon>Lingulidae</taxon>
        <taxon>Lingula</taxon>
    </lineage>
</organism>
<dbReference type="OrthoDB" id="5954868at2759"/>
<accession>A0A1S3IEZ9</accession>
<dbReference type="InParanoid" id="A0A1S3IEZ9"/>
<dbReference type="AlphaFoldDB" id="A0A1S3IEZ9"/>
<dbReference type="GeneID" id="106163403"/>
<dbReference type="InterPro" id="IPR012444">
    <property type="entry name" value="DUF1647"/>
</dbReference>
<dbReference type="Pfam" id="PF07801">
    <property type="entry name" value="DUF1647"/>
    <property type="match status" value="1"/>
</dbReference>
<evidence type="ECO:0000313" key="1">
    <source>
        <dbReference type="Proteomes" id="UP000085678"/>
    </source>
</evidence>
<dbReference type="PANTHER" id="PTHR31389:SF4">
    <property type="entry name" value="LD39211P"/>
    <property type="match status" value="1"/>
</dbReference>
<keyword evidence="1" id="KW-1185">Reference proteome</keyword>
<reference evidence="2" key="1">
    <citation type="submission" date="2025-08" db="UniProtKB">
        <authorList>
            <consortium name="RefSeq"/>
        </authorList>
    </citation>
    <scope>IDENTIFICATION</scope>
    <source>
        <tissue evidence="2">Gonads</tissue>
    </source>
</reference>
<protein>
    <submittedName>
        <fullName evidence="2">Uncharacterized protein LOC106163403</fullName>
    </submittedName>
</protein>
<name>A0A1S3IEZ9_LINAN</name>
<proteinExistence type="predicted"/>
<dbReference type="RefSeq" id="XP_013396431.1">
    <property type="nucleotide sequence ID" value="XM_013540977.2"/>
</dbReference>
<sequence>MSMNISTISRKQKVAAFILVVVGAIFAGVVFRSTLTFQVNAGPMPNRIRNYSFTLVTGANSGYYSPGLRNFVGSAHYWAPGLNIVVWDLGLTPEQVQETQTWCNVTYRRFPFEKYPQHLKNLKEYAWKPVIIKQMVDEVGNIVWIDAGSHIRGKITQIDNLIQHDGYLLVQGQDGDTTVFLYEKMCTFMGLDKKTFKLKPSYSGNLNGWTKRNDTYEKILKPWVKCALTKECIAPAGSSLRNHRYDQSALTLITYTSGLELQHHTELYDVIKESRNSNRDYLRHLRTC</sequence>
<dbReference type="Proteomes" id="UP000085678">
    <property type="component" value="Unplaced"/>
</dbReference>
<gene>
    <name evidence="2" type="primary">LOC106163403</name>
</gene>
<evidence type="ECO:0000313" key="2">
    <source>
        <dbReference type="RefSeq" id="XP_013396431.1"/>
    </source>
</evidence>
<dbReference type="PANTHER" id="PTHR31389">
    <property type="entry name" value="LD39211P"/>
    <property type="match status" value="1"/>
</dbReference>
<dbReference type="KEGG" id="lak:106163403"/>